<reference evidence="7 8" key="1">
    <citation type="submission" date="2021-03" db="EMBL/GenBank/DDBJ databases">
        <title>Succinivibrio sp. nov. isolated from feces of cow.</title>
        <authorList>
            <person name="Choi J.-Y."/>
        </authorList>
    </citation>
    <scope>NUCLEOTIDE SEQUENCE [LARGE SCALE GENOMIC DNA]</scope>
    <source>
        <strain evidence="7 8">AGMB01872</strain>
    </source>
</reference>
<evidence type="ECO:0000256" key="3">
    <source>
        <dbReference type="ARBA" id="ARBA00022729"/>
    </source>
</evidence>
<dbReference type="PIRSF" id="PIRSF019574">
    <property type="entry name" value="Periplasmic_polyamine_BP"/>
    <property type="match status" value="1"/>
</dbReference>
<evidence type="ECO:0000313" key="7">
    <source>
        <dbReference type="EMBL" id="MBW7569300.1"/>
    </source>
</evidence>
<evidence type="ECO:0000256" key="6">
    <source>
        <dbReference type="SAM" id="SignalP"/>
    </source>
</evidence>
<keyword evidence="2 5" id="KW-0813">Transport</keyword>
<evidence type="ECO:0000256" key="2">
    <source>
        <dbReference type="ARBA" id="ARBA00022448"/>
    </source>
</evidence>
<comment type="function">
    <text evidence="5">Required for the activity of the bacterial periplasmic transport system of putrescine.</text>
</comment>
<dbReference type="Pfam" id="PF13416">
    <property type="entry name" value="SBP_bac_8"/>
    <property type="match status" value="1"/>
</dbReference>
<dbReference type="RefSeq" id="WP_219935694.1">
    <property type="nucleotide sequence ID" value="NZ_JAGFNY010000001.1"/>
</dbReference>
<dbReference type="EMBL" id="JAGFNY010000001">
    <property type="protein sequence ID" value="MBW7569300.1"/>
    <property type="molecule type" value="Genomic_DNA"/>
</dbReference>
<dbReference type="SUPFAM" id="SSF53850">
    <property type="entry name" value="Periplasmic binding protein-like II"/>
    <property type="match status" value="1"/>
</dbReference>
<dbReference type="Proteomes" id="UP000731465">
    <property type="component" value="Unassembled WGS sequence"/>
</dbReference>
<dbReference type="InterPro" id="IPR001188">
    <property type="entry name" value="Sperm_putr-bd"/>
</dbReference>
<keyword evidence="8" id="KW-1185">Reference proteome</keyword>
<dbReference type="PANTHER" id="PTHR30222">
    <property type="entry name" value="SPERMIDINE/PUTRESCINE-BINDING PERIPLASMIC PROTEIN"/>
    <property type="match status" value="1"/>
</dbReference>
<keyword evidence="3 6" id="KW-0732">Signal</keyword>
<keyword evidence="4 5" id="KW-0574">Periplasm</keyword>
<evidence type="ECO:0000256" key="4">
    <source>
        <dbReference type="ARBA" id="ARBA00022764"/>
    </source>
</evidence>
<evidence type="ECO:0000313" key="8">
    <source>
        <dbReference type="Proteomes" id="UP000731465"/>
    </source>
</evidence>
<feature type="signal peptide" evidence="6">
    <location>
        <begin position="1"/>
        <end position="20"/>
    </location>
</feature>
<proteinExistence type="inferred from homology"/>
<dbReference type="PRINTS" id="PR00909">
    <property type="entry name" value="SPERMDNBNDNG"/>
</dbReference>
<comment type="similarity">
    <text evidence="5">Belongs to the bacterial solute-binding protein PotD/PotF family.</text>
</comment>
<comment type="caution">
    <text evidence="7">The sequence shown here is derived from an EMBL/GenBank/DDBJ whole genome shotgun (WGS) entry which is preliminary data.</text>
</comment>
<feature type="chain" id="PRO_5047252419" description="Putrescine-binding periplasmic protein" evidence="6">
    <location>
        <begin position="21"/>
        <end position="372"/>
    </location>
</feature>
<name>A0ABS7DEL6_9GAMM</name>
<dbReference type="CDD" id="cd13659">
    <property type="entry name" value="PBP2_PotF"/>
    <property type="match status" value="1"/>
</dbReference>
<accession>A0ABS7DEL6</accession>
<protein>
    <recommendedName>
        <fullName evidence="5">Putrescine-binding periplasmic protein</fullName>
    </recommendedName>
</protein>
<comment type="subcellular location">
    <subcellularLocation>
        <location evidence="1 5">Periplasm</location>
    </subcellularLocation>
</comment>
<dbReference type="PANTHER" id="PTHR30222:SF12">
    <property type="entry name" value="NORSPERMIDINE SENSOR"/>
    <property type="match status" value="1"/>
</dbReference>
<evidence type="ECO:0000256" key="5">
    <source>
        <dbReference type="PIRNR" id="PIRNR019574"/>
    </source>
</evidence>
<evidence type="ECO:0000256" key="1">
    <source>
        <dbReference type="ARBA" id="ARBA00004418"/>
    </source>
</evidence>
<dbReference type="InterPro" id="IPR006059">
    <property type="entry name" value="SBP"/>
</dbReference>
<organism evidence="7 8">
    <name type="scientific">Succinivibrio faecicola</name>
    <dbReference type="NCBI Taxonomy" id="2820300"/>
    <lineage>
        <taxon>Bacteria</taxon>
        <taxon>Pseudomonadati</taxon>
        <taxon>Pseudomonadota</taxon>
        <taxon>Gammaproteobacteria</taxon>
        <taxon>Aeromonadales</taxon>
        <taxon>Succinivibrionaceae</taxon>
        <taxon>Succinivibrio</taxon>
    </lineage>
</organism>
<sequence>MKNFSKILLSSVIALSPVYAANAQSDINIWNWSDYIGENTVSDFEKATKLKANYAVFDSNELVEARLLSGKSGFDAVMMTSYYVPRLAKAGALQKIDKTKIPNWKHLDKARMEALAKIDPNNDYAYPYTEISVGIGYNKDKIAEIFGKDYKITSWDFLLDPENSKKLKQCGIAVLDSPIEVISTIMHVLGKDPKSEKAKDYDQALDVLTKLASNVSYFHSSRYINDLASGEICVAIGYSGDVLQSTQRGKANGVNVDYVIPKEGSAFWFDCWTIAANCDHYDAAHQWFNYLQDPVNATKVANEIRYIMPVNAAIAGLDQDLKDNDSLNLSEEKIKTMYFLTPTTSKLTKITNRIWNSMKLNSGSHDDSSNNE</sequence>
<gene>
    <name evidence="7" type="ORF">J5V48_00115</name>
</gene>
<dbReference type="Gene3D" id="3.40.190.10">
    <property type="entry name" value="Periplasmic binding protein-like II"/>
    <property type="match status" value="2"/>
</dbReference>